<accession>A0AAD9YR03</accession>
<evidence type="ECO:0000313" key="3">
    <source>
        <dbReference type="Proteomes" id="UP001281614"/>
    </source>
</evidence>
<organism evidence="2 3">
    <name type="scientific">Colletotrichum kahawae</name>
    <name type="common">Coffee berry disease fungus</name>
    <dbReference type="NCBI Taxonomy" id="34407"/>
    <lineage>
        <taxon>Eukaryota</taxon>
        <taxon>Fungi</taxon>
        <taxon>Dikarya</taxon>
        <taxon>Ascomycota</taxon>
        <taxon>Pezizomycotina</taxon>
        <taxon>Sordariomycetes</taxon>
        <taxon>Hypocreomycetidae</taxon>
        <taxon>Glomerellales</taxon>
        <taxon>Glomerellaceae</taxon>
        <taxon>Colletotrichum</taxon>
        <taxon>Colletotrichum gloeosporioides species complex</taxon>
    </lineage>
</organism>
<dbReference type="Proteomes" id="UP001281614">
    <property type="component" value="Unassembled WGS sequence"/>
</dbReference>
<comment type="caution">
    <text evidence="2">The sequence shown here is derived from an EMBL/GenBank/DDBJ whole genome shotgun (WGS) entry which is preliminary data.</text>
</comment>
<dbReference type="AlphaFoldDB" id="A0AAD9YR03"/>
<dbReference type="EMBL" id="VYYT01000059">
    <property type="protein sequence ID" value="KAK2773115.1"/>
    <property type="molecule type" value="Genomic_DNA"/>
</dbReference>
<proteinExistence type="predicted"/>
<feature type="region of interest" description="Disordered" evidence="1">
    <location>
        <begin position="1"/>
        <end position="52"/>
    </location>
</feature>
<sequence>MATVTTILGTPFDDEEGDGIRDSAGIPNAGEDAGMPPPPPYRRRAPRSSSSIARVTWSHDALRLFLIHA</sequence>
<protein>
    <submittedName>
        <fullName evidence="2">Uncharacterized protein</fullName>
    </submittedName>
</protein>
<keyword evidence="3" id="KW-1185">Reference proteome</keyword>
<evidence type="ECO:0000256" key="1">
    <source>
        <dbReference type="SAM" id="MobiDB-lite"/>
    </source>
</evidence>
<gene>
    <name evidence="2" type="ORF">CKAH01_13659</name>
</gene>
<evidence type="ECO:0000313" key="2">
    <source>
        <dbReference type="EMBL" id="KAK2773115.1"/>
    </source>
</evidence>
<name>A0AAD9YR03_COLKA</name>
<reference evidence="2" key="1">
    <citation type="submission" date="2023-02" db="EMBL/GenBank/DDBJ databases">
        <title>Colletotrichum kahawae CIFC_Que2 genome sequencing and assembly.</title>
        <authorList>
            <person name="Baroncelli R."/>
        </authorList>
    </citation>
    <scope>NUCLEOTIDE SEQUENCE</scope>
    <source>
        <strain evidence="2">CIFC_Que2</strain>
    </source>
</reference>